<evidence type="ECO:0000313" key="2">
    <source>
        <dbReference type="Proteomes" id="UP000524404"/>
    </source>
</evidence>
<comment type="caution">
    <text evidence="1">The sequence shown here is derived from an EMBL/GenBank/DDBJ whole genome shotgun (WGS) entry which is preliminary data.</text>
</comment>
<accession>A0A841F092</accession>
<name>A0A841F092_9BACT</name>
<sequence length="96" mass="11114">MKDQGLTFCVRVPKSHHILRLTGEIFKVEDLAKSFSNGTYLIDCMVDNIWGNVYIKQLPDGDILFLFGNCQPKFLAQLYQKRWGIEVCFQNLKTRG</sequence>
<protein>
    <submittedName>
        <fullName evidence="1">IS4 transposase</fullName>
    </submittedName>
</protein>
<keyword evidence="2" id="KW-1185">Reference proteome</keyword>
<gene>
    <name evidence="1" type="ORF">HNP25_003843</name>
</gene>
<dbReference type="EMBL" id="JACHKT010000037">
    <property type="protein sequence ID" value="MBB6005171.1"/>
    <property type="molecule type" value="Genomic_DNA"/>
</dbReference>
<dbReference type="AlphaFoldDB" id="A0A841F092"/>
<dbReference type="Proteomes" id="UP000524404">
    <property type="component" value="Unassembled WGS sequence"/>
</dbReference>
<dbReference type="RefSeq" id="WP_184136747.1">
    <property type="nucleotide sequence ID" value="NZ_JACHKT010000037.1"/>
</dbReference>
<evidence type="ECO:0000313" key="1">
    <source>
        <dbReference type="EMBL" id="MBB6005171.1"/>
    </source>
</evidence>
<reference evidence="1 2" key="1">
    <citation type="submission" date="2020-08" db="EMBL/GenBank/DDBJ databases">
        <title>Functional genomics of gut bacteria from endangered species of beetles.</title>
        <authorList>
            <person name="Carlos-Shanley C."/>
        </authorList>
    </citation>
    <scope>NUCLEOTIDE SEQUENCE [LARGE SCALE GENOMIC DNA]</scope>
    <source>
        <strain evidence="1 2">S00070</strain>
    </source>
</reference>
<organism evidence="1 2">
    <name type="scientific">Arcicella rosea</name>
    <dbReference type="NCBI Taxonomy" id="502909"/>
    <lineage>
        <taxon>Bacteria</taxon>
        <taxon>Pseudomonadati</taxon>
        <taxon>Bacteroidota</taxon>
        <taxon>Cytophagia</taxon>
        <taxon>Cytophagales</taxon>
        <taxon>Flectobacillaceae</taxon>
        <taxon>Arcicella</taxon>
    </lineage>
</organism>
<proteinExistence type="predicted"/>